<organism evidence="1 2">
    <name type="scientific">Scortum barcoo</name>
    <name type="common">barcoo grunter</name>
    <dbReference type="NCBI Taxonomy" id="214431"/>
    <lineage>
        <taxon>Eukaryota</taxon>
        <taxon>Metazoa</taxon>
        <taxon>Chordata</taxon>
        <taxon>Craniata</taxon>
        <taxon>Vertebrata</taxon>
        <taxon>Euteleostomi</taxon>
        <taxon>Actinopterygii</taxon>
        <taxon>Neopterygii</taxon>
        <taxon>Teleostei</taxon>
        <taxon>Neoteleostei</taxon>
        <taxon>Acanthomorphata</taxon>
        <taxon>Eupercaria</taxon>
        <taxon>Centrarchiformes</taxon>
        <taxon>Terapontoidei</taxon>
        <taxon>Terapontidae</taxon>
        <taxon>Scortum</taxon>
    </lineage>
</organism>
<sequence length="838" mass="94532">GLTVCLCFSSGHSRPLSSMPASPGFTRLEQNEPMNNLRISVGGLPMLASMANTTDPRFRLKWRPIMAVATSLSVLLLLFMHLGLGFRSRSYSSHGWRAGPSDMQQSDFRYNSTYPLSPPERTPQGTRYRIGVIADLDTSSRSDKKLMWFSYMQRGYLLVSQSGDKVAVEWDADRVVLESHLSEKGRGMELSELVVFNGKLYSVDDRTGIVYHIDGDKAVPWVILTDGDGNVAKGFKAEWLAVKDEQLYVGGLGKEWTTTEGVFVNNNPEWVKVVGFRGDVQHENWVPKYKSLKSAAGIEPPGYLIHESAAWSETLQRWFFLPRRASKERYEETADERRGTNLVLSCSPDFKDITASRVGQLNPTHGFSSFKFVPNTDDRIILALKSEEDAGKIATYIMAFTLDGRILLSETKIGDVKYEGLEVLHWLEMLTQGKLCTLWLLLLLHDSRGAAKWNLFNYLNVCYLFSATSRYISCTGYTGHPDKQSQPQDGAVRLFGLQSDSEGRVEVYHDGKWGTVCDDGWDQAEAQVVCRQLQFPGAKSVVIGKDYGQDTNVTISDSVHKLDHSISLSDELGQIFDSKNYCDFMILVQSPTGYKQEDGTSAMVQTTICAHKIFLSHFPLFNASEGMTNITVTISQSCQPHFTSFIRYIYTRKVDVTFSSVQCLHWMASKFGVKQLMEDTGRLFSYVLSEDASFNTQVSLFKYAEETGDMVLQENCIQYLAWNYQNLTKSPVWAHLSVELLGALLARSDLVVPDEYFLLQTVESWITEKGKSTSLETQVDLLNRVRFPMIPAEKLYELESISSLYSTHSNLYQKNMLNALQFNVLLFSNLTSNPKFQQ</sequence>
<reference evidence="1" key="1">
    <citation type="submission" date="2022-04" db="EMBL/GenBank/DDBJ databases">
        <title>Jade perch genome.</title>
        <authorList>
            <person name="Chao B."/>
        </authorList>
    </citation>
    <scope>NUCLEOTIDE SEQUENCE</scope>
    <source>
        <strain evidence="1">CB-2022</strain>
    </source>
</reference>
<name>A0ACB8VWD6_9TELE</name>
<protein>
    <submittedName>
        <fullName evidence="1">Uncharacterized protein</fullName>
    </submittedName>
</protein>
<gene>
    <name evidence="1" type="ORF">L3Q82_014159</name>
</gene>
<proteinExistence type="predicted"/>
<accession>A0ACB8VWD6</accession>
<evidence type="ECO:0000313" key="1">
    <source>
        <dbReference type="EMBL" id="KAI3359796.1"/>
    </source>
</evidence>
<keyword evidence="2" id="KW-1185">Reference proteome</keyword>
<dbReference type="EMBL" id="CM041547">
    <property type="protein sequence ID" value="KAI3359796.1"/>
    <property type="molecule type" value="Genomic_DNA"/>
</dbReference>
<dbReference type="Proteomes" id="UP000831701">
    <property type="component" value="Chromosome 17"/>
</dbReference>
<comment type="caution">
    <text evidence="1">The sequence shown here is derived from an EMBL/GenBank/DDBJ whole genome shotgun (WGS) entry which is preliminary data.</text>
</comment>
<feature type="non-terminal residue" evidence="1">
    <location>
        <position position="1"/>
    </location>
</feature>
<evidence type="ECO:0000313" key="2">
    <source>
        <dbReference type="Proteomes" id="UP000831701"/>
    </source>
</evidence>